<protein>
    <submittedName>
        <fullName evidence="1">Uncharacterized protein</fullName>
    </submittedName>
</protein>
<evidence type="ECO:0000313" key="2">
    <source>
        <dbReference type="Proteomes" id="UP001430584"/>
    </source>
</evidence>
<dbReference type="RefSeq" id="XP_066632326.1">
    <property type="nucleotide sequence ID" value="XM_066776484.1"/>
</dbReference>
<keyword evidence="2" id="KW-1185">Reference proteome</keyword>
<name>A0ABR3CF78_9PEZI</name>
<proteinExistence type="predicted"/>
<gene>
    <name evidence="1" type="ORF">SLS55_005033</name>
</gene>
<reference evidence="1 2" key="1">
    <citation type="submission" date="2024-02" db="EMBL/GenBank/DDBJ databases">
        <title>De novo assembly and annotation of 12 fungi associated with fruit tree decline syndrome in Ontario, Canada.</title>
        <authorList>
            <person name="Sulman M."/>
            <person name="Ellouze W."/>
            <person name="Ilyukhin E."/>
        </authorList>
    </citation>
    <scope>NUCLEOTIDE SEQUENCE [LARGE SCALE GENOMIC DNA]</scope>
    <source>
        <strain evidence="1 2">FDS-637</strain>
    </source>
</reference>
<sequence length="177" mass="19159">MHDASAIKCIWTSAATAPICPSINRTENGAVHLADSGTLPGQGNIIGQYTQNTCGGKDCQFIVGFGNPAAANVKYCMAYSDRYNKCIPDGSIFKNGKPDVRPPPAKRDGNATQIGGMYLMKSGMKVAFGANLDIGTKTKHATPKNSTMLAWVDDNDEDEEHVEWDFLDDEVVEKLEE</sequence>
<comment type="caution">
    <text evidence="1">The sequence shown here is derived from an EMBL/GenBank/DDBJ whole genome shotgun (WGS) entry which is preliminary data.</text>
</comment>
<dbReference type="GeneID" id="92009118"/>
<dbReference type="Proteomes" id="UP001430584">
    <property type="component" value="Unassembled WGS sequence"/>
</dbReference>
<organism evidence="1 2">
    <name type="scientific">Diplodia seriata</name>
    <dbReference type="NCBI Taxonomy" id="420778"/>
    <lineage>
        <taxon>Eukaryota</taxon>
        <taxon>Fungi</taxon>
        <taxon>Dikarya</taxon>
        <taxon>Ascomycota</taxon>
        <taxon>Pezizomycotina</taxon>
        <taxon>Dothideomycetes</taxon>
        <taxon>Dothideomycetes incertae sedis</taxon>
        <taxon>Botryosphaeriales</taxon>
        <taxon>Botryosphaeriaceae</taxon>
        <taxon>Diplodia</taxon>
    </lineage>
</organism>
<accession>A0ABR3CF78</accession>
<evidence type="ECO:0000313" key="1">
    <source>
        <dbReference type="EMBL" id="KAL0259297.1"/>
    </source>
</evidence>
<dbReference type="EMBL" id="JAJVCZ030000005">
    <property type="protein sequence ID" value="KAL0259297.1"/>
    <property type="molecule type" value="Genomic_DNA"/>
</dbReference>